<dbReference type="OrthoDB" id="661148at2759"/>
<protein>
    <submittedName>
        <fullName evidence="1">Alternative protein NBR1</fullName>
    </submittedName>
</protein>
<gene>
    <name evidence="1" type="primary">NBR1</name>
</gene>
<dbReference type="ChiTaRS" id="NBR1">
    <property type="organism name" value="human"/>
</dbReference>
<sequence length="66" mass="7815">MIEMLLLFLSQGESNFPAILNNWHRCFLKTPWCIQEYPTSRESPHFNERRKSVLINLPAPIEQCLL</sequence>
<organism evidence="1">
    <name type="scientific">Homo sapiens</name>
    <name type="common">Human</name>
    <dbReference type="NCBI Taxonomy" id="9606"/>
    <lineage>
        <taxon>Eukaryota</taxon>
        <taxon>Metazoa</taxon>
        <taxon>Chordata</taxon>
        <taxon>Craniata</taxon>
        <taxon>Vertebrata</taxon>
        <taxon>Euteleostomi</taxon>
        <taxon>Mammalia</taxon>
        <taxon>Eutheria</taxon>
        <taxon>Euarchontoglires</taxon>
        <taxon>Primates</taxon>
        <taxon>Haplorrhini</taxon>
        <taxon>Catarrhini</taxon>
        <taxon>Hominidae</taxon>
        <taxon>Homo</taxon>
    </lineage>
</organism>
<reference evidence="1" key="1">
    <citation type="journal article" date="2013" name="PLoS ONE">
        <title>Direct detection of alternative open reading frames translation products in human significantly expands the proteome.</title>
        <authorList>
            <person name="Vanderperre B."/>
            <person name="Lucier J.-F."/>
            <person name="Motard J."/>
            <person name="Tremblay G."/>
            <person name="Vanderperre S."/>
            <person name="Wisztorski M."/>
            <person name="Salzet M."/>
            <person name="Boisvert F.-M."/>
            <person name="Roucou X."/>
        </authorList>
    </citation>
    <scope>NUCLEOTIDE SEQUENCE</scope>
</reference>
<accession>L8E9A2</accession>
<dbReference type="AlphaFoldDB" id="L8E9A2"/>
<dbReference type="EMBL" id="HF584252">
    <property type="protein sequence ID" value="CCQ43749.1"/>
    <property type="molecule type" value="Genomic_DNA"/>
</dbReference>
<proteinExistence type="predicted"/>
<evidence type="ECO:0000313" key="1">
    <source>
        <dbReference type="EMBL" id="CCQ43749.1"/>
    </source>
</evidence>
<name>L8E9A2_HUMAN</name>